<evidence type="ECO:0000313" key="1">
    <source>
        <dbReference type="EMBL" id="JAH23671.1"/>
    </source>
</evidence>
<protein>
    <submittedName>
        <fullName evidence="1">Uncharacterized protein</fullName>
    </submittedName>
</protein>
<proteinExistence type="predicted"/>
<reference evidence="1" key="2">
    <citation type="journal article" date="2015" name="Fish Shellfish Immunol.">
        <title>Early steps in the European eel (Anguilla anguilla)-Vibrio vulnificus interaction in the gills: Role of the RtxA13 toxin.</title>
        <authorList>
            <person name="Callol A."/>
            <person name="Pajuelo D."/>
            <person name="Ebbesson L."/>
            <person name="Teles M."/>
            <person name="MacKenzie S."/>
            <person name="Amaro C."/>
        </authorList>
    </citation>
    <scope>NUCLEOTIDE SEQUENCE</scope>
</reference>
<dbReference type="AlphaFoldDB" id="A0A0E9R3B9"/>
<sequence length="20" mass="2453">MKKKHFAEKCVFEHSVFFPL</sequence>
<reference evidence="1" key="1">
    <citation type="submission" date="2014-11" db="EMBL/GenBank/DDBJ databases">
        <authorList>
            <person name="Amaro Gonzalez C."/>
        </authorList>
    </citation>
    <scope>NUCLEOTIDE SEQUENCE</scope>
</reference>
<name>A0A0E9R3B9_ANGAN</name>
<accession>A0A0E9R3B9</accession>
<organism evidence="1">
    <name type="scientific">Anguilla anguilla</name>
    <name type="common">European freshwater eel</name>
    <name type="synonym">Muraena anguilla</name>
    <dbReference type="NCBI Taxonomy" id="7936"/>
    <lineage>
        <taxon>Eukaryota</taxon>
        <taxon>Metazoa</taxon>
        <taxon>Chordata</taxon>
        <taxon>Craniata</taxon>
        <taxon>Vertebrata</taxon>
        <taxon>Euteleostomi</taxon>
        <taxon>Actinopterygii</taxon>
        <taxon>Neopterygii</taxon>
        <taxon>Teleostei</taxon>
        <taxon>Anguilliformes</taxon>
        <taxon>Anguillidae</taxon>
        <taxon>Anguilla</taxon>
    </lineage>
</organism>
<dbReference type="EMBL" id="GBXM01084906">
    <property type="protein sequence ID" value="JAH23671.1"/>
    <property type="molecule type" value="Transcribed_RNA"/>
</dbReference>